<name>A0A183DTK3_9BILA</name>
<dbReference type="WBParaSite" id="GPUH_0001205801-mRNA-1">
    <property type="protein sequence ID" value="GPUH_0001205801-mRNA-1"/>
    <property type="gene ID" value="GPUH_0001205801"/>
</dbReference>
<accession>A0A183DTK3</accession>
<keyword evidence="2" id="KW-1185">Reference proteome</keyword>
<dbReference type="AlphaFoldDB" id="A0A183DTK3"/>
<dbReference type="Proteomes" id="UP000271098">
    <property type="component" value="Unassembled WGS sequence"/>
</dbReference>
<evidence type="ECO:0000313" key="2">
    <source>
        <dbReference type="Proteomes" id="UP000271098"/>
    </source>
</evidence>
<gene>
    <name evidence="1" type="ORF">GPUH_LOCUS12044</name>
</gene>
<organism evidence="3">
    <name type="scientific">Gongylonema pulchrum</name>
    <dbReference type="NCBI Taxonomy" id="637853"/>
    <lineage>
        <taxon>Eukaryota</taxon>
        <taxon>Metazoa</taxon>
        <taxon>Ecdysozoa</taxon>
        <taxon>Nematoda</taxon>
        <taxon>Chromadorea</taxon>
        <taxon>Rhabditida</taxon>
        <taxon>Spirurina</taxon>
        <taxon>Spiruromorpha</taxon>
        <taxon>Spiruroidea</taxon>
        <taxon>Gongylonematidae</taxon>
        <taxon>Gongylonema</taxon>
    </lineage>
</organism>
<reference evidence="3" key="1">
    <citation type="submission" date="2016-06" db="UniProtKB">
        <authorList>
            <consortium name="WormBaseParasite"/>
        </authorList>
    </citation>
    <scope>IDENTIFICATION</scope>
</reference>
<dbReference type="OrthoDB" id="6134775at2759"/>
<reference evidence="1 2" key="2">
    <citation type="submission" date="2018-11" db="EMBL/GenBank/DDBJ databases">
        <authorList>
            <consortium name="Pathogen Informatics"/>
        </authorList>
    </citation>
    <scope>NUCLEOTIDE SEQUENCE [LARGE SCALE GENOMIC DNA]</scope>
</reference>
<evidence type="ECO:0000313" key="1">
    <source>
        <dbReference type="EMBL" id="VDN19743.1"/>
    </source>
</evidence>
<proteinExistence type="predicted"/>
<sequence>MGNDKMNKCCNKGIYLTDMCMPGRCTNVTTELCCMQKFMQSKYKCCLDDSDAINSPGDAFSRCCYKNFVDEEDKCCPAERAKFHWSTAYEICLPN</sequence>
<protein>
    <submittedName>
        <fullName evidence="3">DB domain-containing protein</fullName>
    </submittedName>
</protein>
<evidence type="ECO:0000313" key="3">
    <source>
        <dbReference type="WBParaSite" id="GPUH_0001205801-mRNA-1"/>
    </source>
</evidence>
<dbReference type="EMBL" id="UYRT01078995">
    <property type="protein sequence ID" value="VDN19743.1"/>
    <property type="molecule type" value="Genomic_DNA"/>
</dbReference>